<gene>
    <name evidence="2" type="ORF">PXEA_LOCUS1122</name>
</gene>
<feature type="compositionally biased region" description="Polar residues" evidence="1">
    <location>
        <begin position="159"/>
        <end position="184"/>
    </location>
</feature>
<evidence type="ECO:0000256" key="1">
    <source>
        <dbReference type="SAM" id="MobiDB-lite"/>
    </source>
</evidence>
<feature type="compositionally biased region" description="Polar residues" evidence="1">
    <location>
        <begin position="82"/>
        <end position="103"/>
    </location>
</feature>
<feature type="region of interest" description="Disordered" evidence="1">
    <location>
        <begin position="156"/>
        <end position="241"/>
    </location>
</feature>
<feature type="compositionally biased region" description="Low complexity" evidence="1">
    <location>
        <begin position="465"/>
        <end position="483"/>
    </location>
</feature>
<name>A0A3S5A5M1_9PLAT</name>
<sequence length="716" mass="76265">MAGHSPVSESSQNSTRFKSLDLSSTKSQGIKDQNLNSERNHYSHSFGNSPYKVHSSQAIENGFANGMELNYASLNEPAPCQNMPSSLHHSSSEPVISSRLSPNNLSVQPTLSTVSPSYDKIFQQQQVQMLQEYAATMVLYYPHLFAGLLNHPNMLPNDSGMQPPTSHTSNNSLSNRPQFSQHSQIPHRPPSPAQSPFASRDTATPNSIGDVSRGGPTPFTITSLAGVSSNSPSTSNTGVRDSAGLHSIHERNQLHRQATSGPAPIASSSRSTSHPVSSLSSDDLQNFMAMAMASMAMLGSADPRHNSLLAPEALQALQNGFADPSAANSFLASLVSYSQCQQQQQQQQQFQYQQHYQQQQLAAAHRQEEQATMLAMMAAQLQLLQHMSSLASGGHYTQLQQLQNQLSLLSCTPGFEAIFDLNNRYQQQQQIPQTSHHHTHPNQQKSHNSYNSHDQGFKGPYGSGSIALSSPSRSNASPSTGSRTMVNSGKTTLCGQNHVTGVSEGRNSGISPCESVNTASGSRSGGLEDWRSDGSTGSRRSQHSSPPPLLPPPLSRPPRASHTNNRPPSQAGPQVGSSNEADNIALTNDIFSSPANRFSANGVLNNALTATPGQSCCLTSPTDTITTISVPKMNTIFPSSDSSGSLRDMITSQAPPLVVSASECVKPTSFGSFMEPNTPASGTSLGVSNSLASMMGQLAGTGTLSQGELATTLNFL</sequence>
<feature type="region of interest" description="Disordered" evidence="1">
    <location>
        <begin position="254"/>
        <end position="280"/>
    </location>
</feature>
<feature type="compositionally biased region" description="Low complexity" evidence="1">
    <location>
        <begin position="267"/>
        <end position="280"/>
    </location>
</feature>
<feature type="region of interest" description="Disordered" evidence="1">
    <location>
        <begin position="427"/>
        <end position="580"/>
    </location>
</feature>
<feature type="compositionally biased region" description="Pro residues" evidence="1">
    <location>
        <begin position="545"/>
        <end position="556"/>
    </location>
</feature>
<evidence type="ECO:0000313" key="3">
    <source>
        <dbReference type="Proteomes" id="UP000784294"/>
    </source>
</evidence>
<feature type="compositionally biased region" description="Polar residues" evidence="1">
    <location>
        <begin position="194"/>
        <end position="209"/>
    </location>
</feature>
<protein>
    <submittedName>
        <fullName evidence="2">Uncharacterized protein</fullName>
    </submittedName>
</protein>
<feature type="compositionally biased region" description="Polar residues" evidence="1">
    <location>
        <begin position="561"/>
        <end position="580"/>
    </location>
</feature>
<keyword evidence="3" id="KW-1185">Reference proteome</keyword>
<dbReference type="AlphaFoldDB" id="A0A3S5A5M1"/>
<dbReference type="EMBL" id="CAAALY010002260">
    <property type="protein sequence ID" value="VEL07682.1"/>
    <property type="molecule type" value="Genomic_DNA"/>
</dbReference>
<feature type="region of interest" description="Disordered" evidence="1">
    <location>
        <begin position="80"/>
        <end position="103"/>
    </location>
</feature>
<feature type="compositionally biased region" description="Polar residues" evidence="1">
    <location>
        <begin position="219"/>
        <end position="239"/>
    </location>
</feature>
<organism evidence="2 3">
    <name type="scientific">Protopolystoma xenopodis</name>
    <dbReference type="NCBI Taxonomy" id="117903"/>
    <lineage>
        <taxon>Eukaryota</taxon>
        <taxon>Metazoa</taxon>
        <taxon>Spiralia</taxon>
        <taxon>Lophotrochozoa</taxon>
        <taxon>Platyhelminthes</taxon>
        <taxon>Monogenea</taxon>
        <taxon>Polyopisthocotylea</taxon>
        <taxon>Polystomatidea</taxon>
        <taxon>Polystomatidae</taxon>
        <taxon>Protopolystoma</taxon>
    </lineage>
</organism>
<feature type="compositionally biased region" description="Polar residues" evidence="1">
    <location>
        <begin position="484"/>
        <end position="522"/>
    </location>
</feature>
<dbReference type="Proteomes" id="UP000784294">
    <property type="component" value="Unassembled WGS sequence"/>
</dbReference>
<proteinExistence type="predicted"/>
<feature type="region of interest" description="Disordered" evidence="1">
    <location>
        <begin position="1"/>
        <end position="30"/>
    </location>
</feature>
<evidence type="ECO:0000313" key="2">
    <source>
        <dbReference type="EMBL" id="VEL07682.1"/>
    </source>
</evidence>
<feature type="compositionally biased region" description="Polar residues" evidence="1">
    <location>
        <begin position="442"/>
        <end position="454"/>
    </location>
</feature>
<accession>A0A3S5A5M1</accession>
<reference evidence="2" key="1">
    <citation type="submission" date="2018-11" db="EMBL/GenBank/DDBJ databases">
        <authorList>
            <consortium name="Pathogen Informatics"/>
        </authorList>
    </citation>
    <scope>NUCLEOTIDE SEQUENCE</scope>
</reference>
<feature type="compositionally biased region" description="Polar residues" evidence="1">
    <location>
        <begin position="7"/>
        <end position="30"/>
    </location>
</feature>
<comment type="caution">
    <text evidence="2">The sequence shown here is derived from an EMBL/GenBank/DDBJ whole genome shotgun (WGS) entry which is preliminary data.</text>
</comment>